<evidence type="ECO:0000313" key="1">
    <source>
        <dbReference type="EnsemblMetazoa" id="GPPI037911-PA"/>
    </source>
</evidence>
<reference evidence="1" key="2">
    <citation type="submission" date="2020-05" db="UniProtKB">
        <authorList>
            <consortium name="EnsemblMetazoa"/>
        </authorList>
    </citation>
    <scope>IDENTIFICATION</scope>
    <source>
        <strain evidence="1">IAEA</strain>
    </source>
</reference>
<organism evidence="1 2">
    <name type="scientific">Glossina palpalis gambiensis</name>
    <dbReference type="NCBI Taxonomy" id="67801"/>
    <lineage>
        <taxon>Eukaryota</taxon>
        <taxon>Metazoa</taxon>
        <taxon>Ecdysozoa</taxon>
        <taxon>Arthropoda</taxon>
        <taxon>Hexapoda</taxon>
        <taxon>Insecta</taxon>
        <taxon>Pterygota</taxon>
        <taxon>Neoptera</taxon>
        <taxon>Endopterygota</taxon>
        <taxon>Diptera</taxon>
        <taxon>Brachycera</taxon>
        <taxon>Muscomorpha</taxon>
        <taxon>Hippoboscoidea</taxon>
        <taxon>Glossinidae</taxon>
        <taxon>Glossina</taxon>
    </lineage>
</organism>
<proteinExistence type="predicted"/>
<dbReference type="EnsemblMetazoa" id="GPPI037911-RA">
    <property type="protein sequence ID" value="GPPI037911-PA"/>
    <property type="gene ID" value="GPPI037911"/>
</dbReference>
<accession>A0A1B0BR30</accession>
<keyword evidence="2" id="KW-1185">Reference proteome</keyword>
<dbReference type="AlphaFoldDB" id="A0A1B0BR30"/>
<reference evidence="2" key="1">
    <citation type="submission" date="2015-01" db="EMBL/GenBank/DDBJ databases">
        <authorList>
            <person name="Aksoy S."/>
            <person name="Warren W."/>
            <person name="Wilson R.K."/>
        </authorList>
    </citation>
    <scope>NUCLEOTIDE SEQUENCE [LARGE SCALE GENOMIC DNA]</scope>
    <source>
        <strain evidence="2">IAEA</strain>
    </source>
</reference>
<evidence type="ECO:0000313" key="2">
    <source>
        <dbReference type="Proteomes" id="UP000092460"/>
    </source>
</evidence>
<dbReference type="EMBL" id="JXJN01018885">
    <property type="status" value="NOT_ANNOTATED_CDS"/>
    <property type="molecule type" value="Genomic_DNA"/>
</dbReference>
<dbReference type="Proteomes" id="UP000092460">
    <property type="component" value="Unassembled WGS sequence"/>
</dbReference>
<dbReference type="VEuPathDB" id="VectorBase:GPPI037911"/>
<name>A0A1B0BR30_9MUSC</name>
<sequence>MNLLVNYIANFDSSMMKTALPTSGAKSVVLFLVIVCRAKLITKQVCDCVTVGSTIELNLPSQNMNIITA</sequence>
<dbReference type="EMBL" id="JXJN01018884">
    <property type="status" value="NOT_ANNOTATED_CDS"/>
    <property type="molecule type" value="Genomic_DNA"/>
</dbReference>
<protein>
    <submittedName>
        <fullName evidence="1">Uncharacterized protein</fullName>
    </submittedName>
</protein>